<dbReference type="InterPro" id="IPR009078">
    <property type="entry name" value="Ferritin-like_SF"/>
</dbReference>
<feature type="compositionally biased region" description="Polar residues" evidence="1">
    <location>
        <begin position="406"/>
        <end position="419"/>
    </location>
</feature>
<evidence type="ECO:0000313" key="3">
    <source>
        <dbReference type="Proteomes" id="UP000237798"/>
    </source>
</evidence>
<proteinExistence type="predicted"/>
<feature type="compositionally biased region" description="Basic and acidic residues" evidence="1">
    <location>
        <begin position="377"/>
        <end position="391"/>
    </location>
</feature>
<protein>
    <recommendedName>
        <fullName evidence="4">Ferritin-like domain-containing protein</fullName>
    </recommendedName>
</protein>
<accession>A0A2T0BQE2</accession>
<reference evidence="2 3" key="1">
    <citation type="submission" date="2018-03" db="EMBL/GenBank/DDBJ databases">
        <title>Genome sequence of Clostridium luticellarii DSM 29923.</title>
        <authorList>
            <person name="Poehlein A."/>
            <person name="Daniel R."/>
        </authorList>
    </citation>
    <scope>NUCLEOTIDE SEQUENCE [LARGE SCALE GENOMIC DNA]</scope>
    <source>
        <strain evidence="2 3">DSM 29923</strain>
    </source>
</reference>
<sequence>MFNPFDQKPMPLEDGIMDWKTMYPKSYSKQTVDPYTRIRIILMNGIEVEAALFSHQFHRHCNNNDLRRELAMLRRVEQQQQKHINWLKPIDETQLETTIGYEHVAVDLTAWLAQNEPDSNVKQCLDFALLEDFDHLYRYSNLLDLDENIPSQQLVKKYVDITPGRPTIAEHRCPKEEVKRFVDFKKADIRTKLNTMIITAGEQQTMNFYMNLGNTYYNDLGRQLYLEIAMIEEQHVSQYGGLIDPNCTWLESLLLHEYMECYLYYSFYEDEIDANVKSIWEMHLQQEISHLHKAAELLYKYENKQWQQVVPGAFPKLLQFHDTRDYVRNILASQIELTADNEDFKNIRQLPADHKFFCYQNKVNHDINSVASHMVIEQHQRQKGEDYRDESQPNPVPDLSDRKQDNTSIARTNKSMSMA</sequence>
<evidence type="ECO:0000256" key="1">
    <source>
        <dbReference type="SAM" id="MobiDB-lite"/>
    </source>
</evidence>
<comment type="caution">
    <text evidence="2">The sequence shown here is derived from an EMBL/GenBank/DDBJ whole genome shotgun (WGS) entry which is preliminary data.</text>
</comment>
<dbReference type="AlphaFoldDB" id="A0A2T0BQE2"/>
<organism evidence="2 3">
    <name type="scientific">Clostridium luticellarii</name>
    <dbReference type="NCBI Taxonomy" id="1691940"/>
    <lineage>
        <taxon>Bacteria</taxon>
        <taxon>Bacillati</taxon>
        <taxon>Bacillota</taxon>
        <taxon>Clostridia</taxon>
        <taxon>Eubacteriales</taxon>
        <taxon>Clostridiaceae</taxon>
        <taxon>Clostridium</taxon>
    </lineage>
</organism>
<dbReference type="Proteomes" id="UP000237798">
    <property type="component" value="Unassembled WGS sequence"/>
</dbReference>
<dbReference type="RefSeq" id="WP_106008409.1">
    <property type="nucleotide sequence ID" value="NZ_PVXP01000008.1"/>
</dbReference>
<gene>
    <name evidence="2" type="ORF">CLLU_09190</name>
</gene>
<evidence type="ECO:0000313" key="2">
    <source>
        <dbReference type="EMBL" id="PRR86087.1"/>
    </source>
</evidence>
<dbReference type="EMBL" id="PVXP01000008">
    <property type="protein sequence ID" value="PRR86087.1"/>
    <property type="molecule type" value="Genomic_DNA"/>
</dbReference>
<keyword evidence="3" id="KW-1185">Reference proteome</keyword>
<dbReference type="SUPFAM" id="SSF47240">
    <property type="entry name" value="Ferritin-like"/>
    <property type="match status" value="1"/>
</dbReference>
<evidence type="ECO:0008006" key="4">
    <source>
        <dbReference type="Google" id="ProtNLM"/>
    </source>
</evidence>
<feature type="region of interest" description="Disordered" evidence="1">
    <location>
        <begin position="377"/>
        <end position="419"/>
    </location>
</feature>
<dbReference type="OrthoDB" id="1836949at2"/>
<name>A0A2T0BQE2_9CLOT</name>